<gene>
    <name evidence="2" type="ORF">UFOPK3376_00090</name>
</gene>
<dbReference type="InterPro" id="IPR036812">
    <property type="entry name" value="NAD(P)_OxRdtase_dom_sf"/>
</dbReference>
<dbReference type="SUPFAM" id="SSF51430">
    <property type="entry name" value="NAD(P)-linked oxidoreductase"/>
    <property type="match status" value="1"/>
</dbReference>
<dbReference type="InterPro" id="IPR050523">
    <property type="entry name" value="AKR_Detox_Biosynth"/>
</dbReference>
<protein>
    <submittedName>
        <fullName evidence="2">Unannotated protein</fullName>
    </submittedName>
</protein>
<name>A0A6J7CJ07_9ZZZZ</name>
<dbReference type="PANTHER" id="PTHR43364:SF1">
    <property type="entry name" value="OXIDOREDUCTASE YDHF"/>
    <property type="match status" value="1"/>
</dbReference>
<dbReference type="PANTHER" id="PTHR43364">
    <property type="entry name" value="NADH-SPECIFIC METHYLGLYOXAL REDUCTASE-RELATED"/>
    <property type="match status" value="1"/>
</dbReference>
<dbReference type="InterPro" id="IPR023210">
    <property type="entry name" value="NADP_OxRdtase_dom"/>
</dbReference>
<dbReference type="AlphaFoldDB" id="A0A6J7CJ07"/>
<dbReference type="GO" id="GO:0005829">
    <property type="term" value="C:cytosol"/>
    <property type="evidence" value="ECO:0007669"/>
    <property type="project" value="TreeGrafter"/>
</dbReference>
<accession>A0A6J7CJ07</accession>
<dbReference type="EMBL" id="CAFBLP010000001">
    <property type="protein sequence ID" value="CAB4857966.1"/>
    <property type="molecule type" value="Genomic_DNA"/>
</dbReference>
<sequence>MTNDPNPLVDESSSNIVDGGDRELARTGVMVGPLSFGCWRFTGTDVGADTTLIQHALDLGMNLVDTADVYGLDWGGSGFGANETALGDVLRHRPDLRDRMVLATKVGIVPGVPYVSDPGYLVRATEASLRRLGTDHLDLLQVHRPDPFTHPGRVADALGGLHERGLVRAVGVSNHTPAQVRALAQHLGLHRVPLVSSQPEFSALRLNALRDGTLDLCMEMSITPMAWSPLSGGRLATGHNVPKALNAVLRQLGAREGVSPAVIAVAFVLAHPARLVAVVGSQNPQRLTELAAATRVCLSRADVYAIIQASDGSPLP</sequence>
<organism evidence="2">
    <name type="scientific">freshwater metagenome</name>
    <dbReference type="NCBI Taxonomy" id="449393"/>
    <lineage>
        <taxon>unclassified sequences</taxon>
        <taxon>metagenomes</taxon>
        <taxon>ecological metagenomes</taxon>
    </lineage>
</organism>
<proteinExistence type="predicted"/>
<dbReference type="Gene3D" id="3.20.20.100">
    <property type="entry name" value="NADP-dependent oxidoreductase domain"/>
    <property type="match status" value="1"/>
</dbReference>
<evidence type="ECO:0000259" key="1">
    <source>
        <dbReference type="Pfam" id="PF00248"/>
    </source>
</evidence>
<feature type="domain" description="NADP-dependent oxidoreductase" evidence="1">
    <location>
        <begin position="34"/>
        <end position="306"/>
    </location>
</feature>
<dbReference type="Pfam" id="PF00248">
    <property type="entry name" value="Aldo_ket_red"/>
    <property type="match status" value="1"/>
</dbReference>
<reference evidence="2" key="1">
    <citation type="submission" date="2020-05" db="EMBL/GenBank/DDBJ databases">
        <authorList>
            <person name="Chiriac C."/>
            <person name="Salcher M."/>
            <person name="Ghai R."/>
            <person name="Kavagutti S V."/>
        </authorList>
    </citation>
    <scope>NUCLEOTIDE SEQUENCE</scope>
</reference>
<evidence type="ECO:0000313" key="2">
    <source>
        <dbReference type="EMBL" id="CAB4857966.1"/>
    </source>
</evidence>